<evidence type="ECO:0000313" key="3">
    <source>
        <dbReference type="Proteomes" id="UP000747542"/>
    </source>
</evidence>
<gene>
    <name evidence="2" type="ORF">Hamer_G020958</name>
</gene>
<dbReference type="EMBL" id="JAHLQT010033595">
    <property type="protein sequence ID" value="KAG7159308.1"/>
    <property type="molecule type" value="Genomic_DNA"/>
</dbReference>
<keyword evidence="3" id="KW-1185">Reference proteome</keyword>
<dbReference type="AlphaFoldDB" id="A0A8J5MPT1"/>
<feature type="compositionally biased region" description="Low complexity" evidence="1">
    <location>
        <begin position="10"/>
        <end position="22"/>
    </location>
</feature>
<accession>A0A8J5MPT1</accession>
<comment type="caution">
    <text evidence="2">The sequence shown here is derived from an EMBL/GenBank/DDBJ whole genome shotgun (WGS) entry which is preliminary data.</text>
</comment>
<name>A0A8J5MPT1_HOMAM</name>
<protein>
    <submittedName>
        <fullName evidence="2">Uncharacterized protein</fullName>
    </submittedName>
</protein>
<proteinExistence type="predicted"/>
<dbReference type="Proteomes" id="UP000747542">
    <property type="component" value="Unassembled WGS sequence"/>
</dbReference>
<organism evidence="2 3">
    <name type="scientific">Homarus americanus</name>
    <name type="common">American lobster</name>
    <dbReference type="NCBI Taxonomy" id="6706"/>
    <lineage>
        <taxon>Eukaryota</taxon>
        <taxon>Metazoa</taxon>
        <taxon>Ecdysozoa</taxon>
        <taxon>Arthropoda</taxon>
        <taxon>Crustacea</taxon>
        <taxon>Multicrustacea</taxon>
        <taxon>Malacostraca</taxon>
        <taxon>Eumalacostraca</taxon>
        <taxon>Eucarida</taxon>
        <taxon>Decapoda</taxon>
        <taxon>Pleocyemata</taxon>
        <taxon>Astacidea</taxon>
        <taxon>Nephropoidea</taxon>
        <taxon>Nephropidae</taxon>
        <taxon>Homarus</taxon>
    </lineage>
</organism>
<evidence type="ECO:0000313" key="2">
    <source>
        <dbReference type="EMBL" id="KAG7159308.1"/>
    </source>
</evidence>
<feature type="region of interest" description="Disordered" evidence="1">
    <location>
        <begin position="1"/>
        <end position="34"/>
    </location>
</feature>
<evidence type="ECO:0000256" key="1">
    <source>
        <dbReference type="SAM" id="MobiDB-lite"/>
    </source>
</evidence>
<sequence>MVGSVNQLQPSSSTTTATCHHAPPTPATISLQNNYSDTKNKRLNGTYTCGLNSYSPGPGRDGTDVLRTGVNYVVSGYQYHLLPALSSSAGENL</sequence>
<reference evidence="2" key="1">
    <citation type="journal article" date="2021" name="Sci. Adv.">
        <title>The American lobster genome reveals insights on longevity, neural, and immune adaptations.</title>
        <authorList>
            <person name="Polinski J.M."/>
            <person name="Zimin A.V."/>
            <person name="Clark K.F."/>
            <person name="Kohn A.B."/>
            <person name="Sadowski N."/>
            <person name="Timp W."/>
            <person name="Ptitsyn A."/>
            <person name="Khanna P."/>
            <person name="Romanova D.Y."/>
            <person name="Williams P."/>
            <person name="Greenwood S.J."/>
            <person name="Moroz L.L."/>
            <person name="Walt D.R."/>
            <person name="Bodnar A.G."/>
        </authorList>
    </citation>
    <scope>NUCLEOTIDE SEQUENCE</scope>
    <source>
        <strain evidence="2">GMGI-L3</strain>
    </source>
</reference>